<keyword evidence="2" id="KW-1185">Reference proteome</keyword>
<evidence type="ECO:0000313" key="2">
    <source>
        <dbReference type="Proteomes" id="UP000750334"/>
    </source>
</evidence>
<dbReference type="Proteomes" id="UP000750334">
    <property type="component" value="Unassembled WGS sequence"/>
</dbReference>
<dbReference type="EMBL" id="PUHR01000088">
    <property type="protein sequence ID" value="KAG0667893.1"/>
    <property type="molecule type" value="Genomic_DNA"/>
</dbReference>
<organism evidence="1 2">
    <name type="scientific">Maudiozyma exigua</name>
    <name type="common">Yeast</name>
    <name type="synonym">Kazachstania exigua</name>
    <dbReference type="NCBI Taxonomy" id="34358"/>
    <lineage>
        <taxon>Eukaryota</taxon>
        <taxon>Fungi</taxon>
        <taxon>Dikarya</taxon>
        <taxon>Ascomycota</taxon>
        <taxon>Saccharomycotina</taxon>
        <taxon>Saccharomycetes</taxon>
        <taxon>Saccharomycetales</taxon>
        <taxon>Saccharomycetaceae</taxon>
        <taxon>Maudiozyma</taxon>
    </lineage>
</organism>
<evidence type="ECO:0000313" key="1">
    <source>
        <dbReference type="EMBL" id="KAG0667893.1"/>
    </source>
</evidence>
<gene>
    <name evidence="1" type="ORF">C6P45_005260</name>
</gene>
<dbReference type="AlphaFoldDB" id="A0A9P7BB31"/>
<name>A0A9P7BB31_MAUEX</name>
<reference evidence="1 2" key="1">
    <citation type="submission" date="2020-11" db="EMBL/GenBank/DDBJ databases">
        <title>Kefir isolates.</title>
        <authorList>
            <person name="Marcisauskas S."/>
            <person name="Kim Y."/>
            <person name="Blasche S."/>
        </authorList>
    </citation>
    <scope>NUCLEOTIDE SEQUENCE [LARGE SCALE GENOMIC DNA]</scope>
    <source>
        <strain evidence="1 2">OG2</strain>
    </source>
</reference>
<sequence>MIKFTNEDLFAVWSNVSYFLNQNDLRNLALVSKQLSNEVALPNLWKKIHITKNPVIRKDQFYLDCGTSYISGYRAAIKSGDQNDIFLYDRLERLISANKLYFYHIKEVIIDEGIFSNITDGIPLIEKLLSQLVELPDIQKISVHDHKIYARYHDDIQRIPSLKYLEMLNLKCLPEMTDMKQLTDLKITFSSEMLKTKFIFSDKFTNTLTNRVKRLNISIIDSHISLLDILLLLNERVSFQNTTSLKFDFVHPYQDEENIPSEQIFDLCNQLFQLSKIQKLEMNFCCQLGHCECMEEFLELLAPNMTSLRCISLGESLYQNKGDNLLAEKFDSAIGKFLLNLPDYTSQIKELCIRHDPPLNGLGNDTVEGNYYRRRRFYEEILPELRSIEKLIVPRMLQSISLYEIIVCDLLWNGCTCSHCKKYLQLFDEYLMNHQYYSQNTGSYEDVIPPVMFGYVGDILSQRNRDGLDWDLDAFKVNPVEVFWNFHGYEQVHHFSNYECIFNENLFEPLSVCVSHFFNGYMDHLVGFLPNMKLAMLSNFYYTVSETPQYPFNEKMRRYKCIYD</sequence>
<accession>A0A9P7BB31</accession>
<comment type="caution">
    <text evidence="1">The sequence shown here is derived from an EMBL/GenBank/DDBJ whole genome shotgun (WGS) entry which is preliminary data.</text>
</comment>
<dbReference type="OrthoDB" id="3976101at2759"/>
<proteinExistence type="predicted"/>
<protein>
    <recommendedName>
        <fullName evidence="3">F-box domain-containing protein</fullName>
    </recommendedName>
</protein>
<evidence type="ECO:0008006" key="3">
    <source>
        <dbReference type="Google" id="ProtNLM"/>
    </source>
</evidence>